<dbReference type="SUPFAM" id="SSF52047">
    <property type="entry name" value="RNI-like"/>
    <property type="match status" value="1"/>
</dbReference>
<accession>A0A453DSV0</accession>
<dbReference type="PANTHER" id="PTHR48060:SF21">
    <property type="entry name" value="L DOMAIN-LIKE PROTEIN"/>
    <property type="match status" value="1"/>
</dbReference>
<proteinExistence type="inferred from homology"/>
<keyword evidence="6 13" id="KW-0812">Transmembrane</keyword>
<evidence type="ECO:0000256" key="5">
    <source>
        <dbReference type="ARBA" id="ARBA00022626"/>
    </source>
</evidence>
<dbReference type="PROSITE" id="PS51450">
    <property type="entry name" value="LRR"/>
    <property type="match status" value="1"/>
</dbReference>
<dbReference type="EnsemblPlants" id="AET3Gv20068400.10">
    <property type="protein sequence ID" value="AET3Gv20068400.10"/>
    <property type="gene ID" value="AET3Gv20068400"/>
</dbReference>
<keyword evidence="3" id="KW-1003">Cell membrane</keyword>
<dbReference type="Pfam" id="PF08263">
    <property type="entry name" value="LRRNT_2"/>
    <property type="match status" value="1"/>
</dbReference>
<dbReference type="SUPFAM" id="SSF52058">
    <property type="entry name" value="L domain-like"/>
    <property type="match status" value="2"/>
</dbReference>
<reference evidence="16" key="3">
    <citation type="journal article" date="2017" name="Nature">
        <title>Genome sequence of the progenitor of the wheat D genome Aegilops tauschii.</title>
        <authorList>
            <person name="Luo M.C."/>
            <person name="Gu Y.Q."/>
            <person name="Puiu D."/>
            <person name="Wang H."/>
            <person name="Twardziok S.O."/>
            <person name="Deal K.R."/>
            <person name="Huo N."/>
            <person name="Zhu T."/>
            <person name="Wang L."/>
            <person name="Wang Y."/>
            <person name="McGuire P.E."/>
            <person name="Liu S."/>
            <person name="Long H."/>
            <person name="Ramasamy R.K."/>
            <person name="Rodriguez J.C."/>
            <person name="Van S.L."/>
            <person name="Yuan L."/>
            <person name="Wang Z."/>
            <person name="Xia Z."/>
            <person name="Xiao L."/>
            <person name="Anderson O.D."/>
            <person name="Ouyang S."/>
            <person name="Liang Y."/>
            <person name="Zimin A.V."/>
            <person name="Pertea G."/>
            <person name="Qi P."/>
            <person name="Bennetzen J.L."/>
            <person name="Dai X."/>
            <person name="Dawson M.W."/>
            <person name="Muller H.G."/>
            <person name="Kugler K."/>
            <person name="Rivarola-Duarte L."/>
            <person name="Spannagl M."/>
            <person name="Mayer K.F.X."/>
            <person name="Lu F.H."/>
            <person name="Bevan M.W."/>
            <person name="Leroy P."/>
            <person name="Li P."/>
            <person name="You F.M."/>
            <person name="Sun Q."/>
            <person name="Liu Z."/>
            <person name="Lyons E."/>
            <person name="Wicker T."/>
            <person name="Salzberg S.L."/>
            <person name="Devos K.M."/>
            <person name="Dvorak J."/>
        </authorList>
    </citation>
    <scope>NUCLEOTIDE SEQUENCE [LARGE SCALE GENOMIC DNA]</scope>
    <source>
        <strain evidence="16">cv. AL8/78</strain>
    </source>
</reference>
<dbReference type="Gramene" id="AET3Gv20068400.10">
    <property type="protein sequence ID" value="AET3Gv20068400.10"/>
    <property type="gene ID" value="AET3Gv20068400"/>
</dbReference>
<keyword evidence="17" id="KW-1185">Reference proteome</keyword>
<dbReference type="Pfam" id="PF00560">
    <property type="entry name" value="LRR_1"/>
    <property type="match status" value="11"/>
</dbReference>
<reference evidence="16" key="4">
    <citation type="submission" date="2019-03" db="UniProtKB">
        <authorList>
            <consortium name="EnsemblPlants"/>
        </authorList>
    </citation>
    <scope>IDENTIFICATION</scope>
</reference>
<sequence>MRPTTNLLLTLITISIFPFFTNGTLQPQHQHAHGGGCNPDERAALLSFKEGITSNNTNLLASWKGQDCCRWRGVSCCNQTGHVIKLHLRNPNVTLDAYGYDHACASASALFGEISPSLLSLKHLKHLDLSMNCLLGPNSQIPHLLGSMGNLRYLNLSGIPFTGRVPSHLGNLSKMQYLDLGQAGDYSDMYSMDITWLTKLPFLKFLGMSGVNLSGIADWPHTLNMIPPLRVIDLSYCLLDSANQSLLHLNLTKLEKLDLSWNFFKHSLGSGWFWKVTSLKYLHLEWNLLFGKFPDTLGNMTYLRVLDISYNGNPDMMMTGNIKKLCSLEILDLSGNRINGDIESLFVESLPQCTRKNLQKLDLSYNNFTGTLPNIVSDFSKLSILSLSNNNLVGPIPAQLGNLTCLTSLDLFWNHLNGSIPPELGALTTLTSLDLSMNDLTGSIPAELGNLRYLSELCLSDNNITAPIPPELMNSTSLTHLDLSSNHLNGSVPTEIGSLNNLIYLYLSNNRFTGVITEENFANLTSLKDIDLSFNNLKIVLNSDWRAPFTLEFASFASCQMGPLFPPGLQRLKTNALDISNTTLKGEIPDWFWSTFSNATYLDISNNQISGSLPAHMHSMAFEKLHLGSNRLTGPIPTLPTNITLLDISNNTFSETIPSNLGASRLEILSMHSNQIGGYIPESICKLEQLLYLDLSNNILEGEVPHCFHFYKIEHLILSNNSLSGKIPAFLQNNTGLQFLDVSWNRFSGRLPTWIGNLVNLRFLVLSHNIFSDNIPVDITKLGHLQYLDLSRNNFSGGIPCHMSNLTFMSTLQSMYMVEVTEYDTTRLGPIFIEADRLGQILSVNTKGQQLIYHGTLAYFVSIDLSCNSLTGEIPTDITSLAALMNLNLSSNQLSGQIPSMIGAMQSLVSLDLSQNKLSGEIPSSLSNLTSLSYMNLSCNSLSGRIPSGPQLDILNLDNQSLIYIGNTGLCGPPVHKNCSGNDPYIHSDLESSKEEFDPLTFYFGLVLGFVVGLWMVFCALQQFLLAPLSPPLNRRAPSSNGRSSAALAGQSPCPSLATRQPCEELREADSGAESILRSAGSVIGQRHAALLAFVACRLGWFAAVLAVGTGRDTRAALRASPVCPLRRRIHPSSFSGGFLILKTLDDSSSC</sequence>
<evidence type="ECO:0000256" key="2">
    <source>
        <dbReference type="ARBA" id="ARBA00009592"/>
    </source>
</evidence>
<keyword evidence="8" id="KW-0677">Repeat</keyword>
<dbReference type="STRING" id="200361.A0A453DSV0"/>
<keyword evidence="9 13" id="KW-1133">Transmembrane helix</keyword>
<evidence type="ECO:0000256" key="8">
    <source>
        <dbReference type="ARBA" id="ARBA00022737"/>
    </source>
</evidence>
<evidence type="ECO:0000313" key="16">
    <source>
        <dbReference type="EnsemblPlants" id="AET3Gv20068400.10"/>
    </source>
</evidence>
<keyword evidence="7 14" id="KW-0732">Signal</keyword>
<dbReference type="Proteomes" id="UP000015105">
    <property type="component" value="Chromosome 3D"/>
</dbReference>
<dbReference type="InterPro" id="IPR001611">
    <property type="entry name" value="Leu-rich_rpt"/>
</dbReference>
<evidence type="ECO:0000313" key="17">
    <source>
        <dbReference type="Proteomes" id="UP000015105"/>
    </source>
</evidence>
<dbReference type="Gene3D" id="3.80.10.10">
    <property type="entry name" value="Ribonuclease Inhibitor"/>
    <property type="match status" value="5"/>
</dbReference>
<evidence type="ECO:0000256" key="11">
    <source>
        <dbReference type="ARBA" id="ARBA00023180"/>
    </source>
</evidence>
<keyword evidence="5" id="KW-1070">Brassinosteroid signaling pathway</keyword>
<evidence type="ECO:0000256" key="9">
    <source>
        <dbReference type="ARBA" id="ARBA00022989"/>
    </source>
</evidence>
<reference evidence="16" key="5">
    <citation type="journal article" date="2021" name="G3 (Bethesda)">
        <title>Aegilops tauschii genome assembly Aet v5.0 features greater sequence contiguity and improved annotation.</title>
        <authorList>
            <person name="Wang L."/>
            <person name="Zhu T."/>
            <person name="Rodriguez J.C."/>
            <person name="Deal K.R."/>
            <person name="Dubcovsky J."/>
            <person name="McGuire P.E."/>
            <person name="Lux T."/>
            <person name="Spannagl M."/>
            <person name="Mayer K.F.X."/>
            <person name="Baldrich P."/>
            <person name="Meyers B.C."/>
            <person name="Huo N."/>
            <person name="Gu Y.Q."/>
            <person name="Zhou H."/>
            <person name="Devos K.M."/>
            <person name="Bennetzen J.L."/>
            <person name="Unver T."/>
            <person name="Budak H."/>
            <person name="Gulick P.J."/>
            <person name="Galiba G."/>
            <person name="Kalapos B."/>
            <person name="Nelson D.R."/>
            <person name="Li P."/>
            <person name="You F.M."/>
            <person name="Luo M.C."/>
            <person name="Dvorak J."/>
        </authorList>
    </citation>
    <scope>NUCLEOTIDE SEQUENCE [LARGE SCALE GENOMIC DNA]</scope>
    <source>
        <strain evidence="16">cv. AL8/78</strain>
    </source>
</reference>
<protein>
    <recommendedName>
        <fullName evidence="15">Leucine-rich repeat-containing N-terminal plant-type domain-containing protein</fullName>
    </recommendedName>
</protein>
<comment type="similarity">
    <text evidence="2">Belongs to the RLP family.</text>
</comment>
<feature type="chain" id="PRO_5019187806" description="Leucine-rich repeat-containing N-terminal plant-type domain-containing protein" evidence="14">
    <location>
        <begin position="24"/>
        <end position="1151"/>
    </location>
</feature>
<dbReference type="InterPro" id="IPR013210">
    <property type="entry name" value="LRR_N_plant-typ"/>
</dbReference>
<feature type="transmembrane region" description="Helical" evidence="13">
    <location>
        <begin position="1002"/>
        <end position="1026"/>
    </location>
</feature>
<dbReference type="GO" id="GO:0009742">
    <property type="term" value="P:brassinosteroid mediated signaling pathway"/>
    <property type="evidence" value="ECO:0007669"/>
    <property type="project" value="UniProtKB-KW"/>
</dbReference>
<feature type="signal peptide" evidence="14">
    <location>
        <begin position="1"/>
        <end position="23"/>
    </location>
</feature>
<evidence type="ECO:0000256" key="3">
    <source>
        <dbReference type="ARBA" id="ARBA00022475"/>
    </source>
</evidence>
<evidence type="ECO:0000256" key="14">
    <source>
        <dbReference type="SAM" id="SignalP"/>
    </source>
</evidence>
<dbReference type="SMART" id="SM00369">
    <property type="entry name" value="LRR_TYP"/>
    <property type="match status" value="11"/>
</dbReference>
<reference evidence="17" key="1">
    <citation type="journal article" date="2014" name="Science">
        <title>Ancient hybridizations among the ancestral genomes of bread wheat.</title>
        <authorList>
            <consortium name="International Wheat Genome Sequencing Consortium,"/>
            <person name="Marcussen T."/>
            <person name="Sandve S.R."/>
            <person name="Heier L."/>
            <person name="Spannagl M."/>
            <person name="Pfeifer M."/>
            <person name="Jakobsen K.S."/>
            <person name="Wulff B.B."/>
            <person name="Steuernagel B."/>
            <person name="Mayer K.F."/>
            <person name="Olsen O.A."/>
        </authorList>
    </citation>
    <scope>NUCLEOTIDE SEQUENCE [LARGE SCALE GENOMIC DNA]</scope>
    <source>
        <strain evidence="17">cv. AL8/78</strain>
    </source>
</reference>
<evidence type="ECO:0000256" key="13">
    <source>
        <dbReference type="SAM" id="Phobius"/>
    </source>
</evidence>
<dbReference type="FunFam" id="3.80.10.10:FF:000221">
    <property type="entry name" value="Leucine-rich repeat receptor-like protein kinase PXL1"/>
    <property type="match status" value="1"/>
</dbReference>
<dbReference type="FunFam" id="3.80.10.10:FF:000111">
    <property type="entry name" value="LRR receptor-like serine/threonine-protein kinase ERECTA"/>
    <property type="match status" value="1"/>
</dbReference>
<feature type="region of interest" description="Disordered" evidence="12">
    <location>
        <begin position="1036"/>
        <end position="1056"/>
    </location>
</feature>
<dbReference type="GO" id="GO:0005886">
    <property type="term" value="C:plasma membrane"/>
    <property type="evidence" value="ECO:0007669"/>
    <property type="project" value="UniProtKB-SubCell"/>
</dbReference>
<dbReference type="InterPro" id="IPR003591">
    <property type="entry name" value="Leu-rich_rpt_typical-subtyp"/>
</dbReference>
<dbReference type="FunFam" id="3.80.10.10:FF:000299">
    <property type="entry name" value="Piriformospora indica-insensitive protein 2"/>
    <property type="match status" value="1"/>
</dbReference>
<dbReference type="FunFam" id="3.80.10.10:FF:000649">
    <property type="entry name" value="Leucine Rich Repeat family protein"/>
    <property type="match status" value="1"/>
</dbReference>
<evidence type="ECO:0000259" key="15">
    <source>
        <dbReference type="Pfam" id="PF08263"/>
    </source>
</evidence>
<dbReference type="FunFam" id="3.80.10.10:FF:000095">
    <property type="entry name" value="LRR receptor-like serine/threonine-protein kinase GSO1"/>
    <property type="match status" value="1"/>
</dbReference>
<reference evidence="17" key="2">
    <citation type="journal article" date="2017" name="Nat. Plants">
        <title>The Aegilops tauschii genome reveals multiple impacts of transposons.</title>
        <authorList>
            <person name="Zhao G."/>
            <person name="Zou C."/>
            <person name="Li K."/>
            <person name="Wang K."/>
            <person name="Li T."/>
            <person name="Gao L."/>
            <person name="Zhang X."/>
            <person name="Wang H."/>
            <person name="Yang Z."/>
            <person name="Liu X."/>
            <person name="Jiang W."/>
            <person name="Mao L."/>
            <person name="Kong X."/>
            <person name="Jiao Y."/>
            <person name="Jia J."/>
        </authorList>
    </citation>
    <scope>NUCLEOTIDE SEQUENCE [LARGE SCALE GENOMIC DNA]</scope>
    <source>
        <strain evidence="17">cv. AL8/78</strain>
    </source>
</reference>
<dbReference type="InterPro" id="IPR032675">
    <property type="entry name" value="LRR_dom_sf"/>
</dbReference>
<evidence type="ECO:0000256" key="4">
    <source>
        <dbReference type="ARBA" id="ARBA00022614"/>
    </source>
</evidence>
<feature type="domain" description="Leucine-rich repeat-containing N-terminal plant-type" evidence="15">
    <location>
        <begin position="39"/>
        <end position="76"/>
    </location>
</feature>
<organism evidence="16 17">
    <name type="scientific">Aegilops tauschii subsp. strangulata</name>
    <name type="common">Goatgrass</name>
    <dbReference type="NCBI Taxonomy" id="200361"/>
    <lineage>
        <taxon>Eukaryota</taxon>
        <taxon>Viridiplantae</taxon>
        <taxon>Streptophyta</taxon>
        <taxon>Embryophyta</taxon>
        <taxon>Tracheophyta</taxon>
        <taxon>Spermatophyta</taxon>
        <taxon>Magnoliopsida</taxon>
        <taxon>Liliopsida</taxon>
        <taxon>Poales</taxon>
        <taxon>Poaceae</taxon>
        <taxon>BOP clade</taxon>
        <taxon>Pooideae</taxon>
        <taxon>Triticodae</taxon>
        <taxon>Triticeae</taxon>
        <taxon>Triticinae</taxon>
        <taxon>Aegilops</taxon>
    </lineage>
</organism>
<dbReference type="AlphaFoldDB" id="A0A453DSV0"/>
<keyword evidence="4" id="KW-0433">Leucine-rich repeat</keyword>
<evidence type="ECO:0000256" key="10">
    <source>
        <dbReference type="ARBA" id="ARBA00023136"/>
    </source>
</evidence>
<evidence type="ECO:0000256" key="7">
    <source>
        <dbReference type="ARBA" id="ARBA00022729"/>
    </source>
</evidence>
<evidence type="ECO:0000256" key="6">
    <source>
        <dbReference type="ARBA" id="ARBA00022692"/>
    </source>
</evidence>
<dbReference type="Pfam" id="PF13516">
    <property type="entry name" value="LRR_6"/>
    <property type="match status" value="1"/>
</dbReference>
<dbReference type="InterPro" id="IPR053211">
    <property type="entry name" value="DNA_repair-toleration"/>
</dbReference>
<dbReference type="PANTHER" id="PTHR48060">
    <property type="entry name" value="DNA DAMAGE-REPAIR/TOLERATION PROTEIN DRT100"/>
    <property type="match status" value="1"/>
</dbReference>
<dbReference type="SMART" id="SM00365">
    <property type="entry name" value="LRR_SD22"/>
    <property type="match status" value="7"/>
</dbReference>
<dbReference type="Pfam" id="PF13855">
    <property type="entry name" value="LRR_8"/>
    <property type="match status" value="3"/>
</dbReference>
<comment type="subcellular location">
    <subcellularLocation>
        <location evidence="1">Cell membrane</location>
        <topology evidence="1">Single-pass membrane protein</topology>
    </subcellularLocation>
</comment>
<keyword evidence="11" id="KW-0325">Glycoprotein</keyword>
<keyword evidence="10 13" id="KW-0472">Membrane</keyword>
<evidence type="ECO:0000256" key="12">
    <source>
        <dbReference type="SAM" id="MobiDB-lite"/>
    </source>
</evidence>
<dbReference type="PRINTS" id="PR00019">
    <property type="entry name" value="LEURICHRPT"/>
</dbReference>
<name>A0A453DSV0_AEGTS</name>
<evidence type="ECO:0000256" key="1">
    <source>
        <dbReference type="ARBA" id="ARBA00004162"/>
    </source>
</evidence>